<dbReference type="EMBL" id="QKSB01000016">
    <property type="protein sequence ID" value="PZE15808.1"/>
    <property type="molecule type" value="Genomic_DNA"/>
</dbReference>
<dbReference type="InterPro" id="IPR001764">
    <property type="entry name" value="Glyco_hydro_3_N"/>
</dbReference>
<dbReference type="SUPFAM" id="SSF51445">
    <property type="entry name" value="(Trans)glycosidases"/>
    <property type="match status" value="1"/>
</dbReference>
<dbReference type="AlphaFoldDB" id="A0A2W1NMA4"/>
<dbReference type="PANTHER" id="PTHR30480:SF13">
    <property type="entry name" value="BETA-HEXOSAMINIDASE"/>
    <property type="match status" value="1"/>
</dbReference>
<reference evidence="8 9" key="1">
    <citation type="submission" date="2018-06" db="EMBL/GenBank/DDBJ databases">
        <title>The draft genome sequence of Crocinitomix sp. SM1701.</title>
        <authorList>
            <person name="Zhang X."/>
        </authorList>
    </citation>
    <scope>NUCLEOTIDE SEQUENCE [LARGE SCALE GENOMIC DNA]</scope>
    <source>
        <strain evidence="8 9">SM1701</strain>
    </source>
</reference>
<evidence type="ECO:0000256" key="3">
    <source>
        <dbReference type="ARBA" id="ARBA00012663"/>
    </source>
</evidence>
<dbReference type="OrthoDB" id="9805821at2"/>
<proteinExistence type="inferred from homology"/>
<keyword evidence="4 8" id="KW-0378">Hydrolase</keyword>
<protein>
    <recommendedName>
        <fullName evidence="3">beta-N-acetylhexosaminidase</fullName>
        <ecNumber evidence="3">3.2.1.52</ecNumber>
    </recommendedName>
</protein>
<dbReference type="PROSITE" id="PS00775">
    <property type="entry name" value="GLYCOSYL_HYDROL_F3"/>
    <property type="match status" value="1"/>
</dbReference>
<feature type="signal peptide" evidence="6">
    <location>
        <begin position="1"/>
        <end position="18"/>
    </location>
</feature>
<dbReference type="RefSeq" id="WP_111064547.1">
    <property type="nucleotide sequence ID" value="NZ_JBHUCU010000030.1"/>
</dbReference>
<keyword evidence="5" id="KW-0326">Glycosidase</keyword>
<dbReference type="Pfam" id="PF00933">
    <property type="entry name" value="Glyco_hydro_3"/>
    <property type="match status" value="1"/>
</dbReference>
<evidence type="ECO:0000256" key="2">
    <source>
        <dbReference type="ARBA" id="ARBA00005336"/>
    </source>
</evidence>
<dbReference type="InterPro" id="IPR017853">
    <property type="entry name" value="GH"/>
</dbReference>
<evidence type="ECO:0000256" key="1">
    <source>
        <dbReference type="ARBA" id="ARBA00001231"/>
    </source>
</evidence>
<dbReference type="PROSITE" id="PS51257">
    <property type="entry name" value="PROKAR_LIPOPROTEIN"/>
    <property type="match status" value="1"/>
</dbReference>
<dbReference type="InterPro" id="IPR036962">
    <property type="entry name" value="Glyco_hydro_3_N_sf"/>
</dbReference>
<dbReference type="PANTHER" id="PTHR30480">
    <property type="entry name" value="BETA-HEXOSAMINIDASE-RELATED"/>
    <property type="match status" value="1"/>
</dbReference>
<evidence type="ECO:0000256" key="6">
    <source>
        <dbReference type="SAM" id="SignalP"/>
    </source>
</evidence>
<dbReference type="EC" id="3.2.1.52" evidence="3"/>
<feature type="chain" id="PRO_5016060135" description="beta-N-acetylhexosaminidase" evidence="6">
    <location>
        <begin position="19"/>
        <end position="356"/>
    </location>
</feature>
<keyword evidence="9" id="KW-1185">Reference proteome</keyword>
<dbReference type="GO" id="GO:0005975">
    <property type="term" value="P:carbohydrate metabolic process"/>
    <property type="evidence" value="ECO:0007669"/>
    <property type="project" value="InterPro"/>
</dbReference>
<name>A0A2W1NMA4_9FLAO</name>
<dbReference type="GO" id="GO:0004563">
    <property type="term" value="F:beta-N-acetylhexosaminidase activity"/>
    <property type="evidence" value="ECO:0007669"/>
    <property type="project" value="UniProtKB-EC"/>
</dbReference>
<dbReference type="InterPro" id="IPR019800">
    <property type="entry name" value="Glyco_hydro_3_AS"/>
</dbReference>
<gene>
    <name evidence="8" type="ORF">DNU06_16175</name>
</gene>
<evidence type="ECO:0000259" key="7">
    <source>
        <dbReference type="Pfam" id="PF00933"/>
    </source>
</evidence>
<accession>A0A2W1NMA4</accession>
<dbReference type="GO" id="GO:0009254">
    <property type="term" value="P:peptidoglycan turnover"/>
    <property type="evidence" value="ECO:0007669"/>
    <property type="project" value="TreeGrafter"/>
</dbReference>
<dbReference type="Proteomes" id="UP000249248">
    <property type="component" value="Unassembled WGS sequence"/>
</dbReference>
<evidence type="ECO:0000256" key="5">
    <source>
        <dbReference type="ARBA" id="ARBA00023295"/>
    </source>
</evidence>
<feature type="domain" description="Glycoside hydrolase family 3 N-terminal" evidence="7">
    <location>
        <begin position="45"/>
        <end position="348"/>
    </location>
</feature>
<keyword evidence="6" id="KW-0732">Signal</keyword>
<evidence type="ECO:0000313" key="8">
    <source>
        <dbReference type="EMBL" id="PZE15808.1"/>
    </source>
</evidence>
<comment type="catalytic activity">
    <reaction evidence="1">
        <text>Hydrolysis of terminal non-reducing N-acetyl-D-hexosamine residues in N-acetyl-beta-D-hexosaminides.</text>
        <dbReference type="EC" id="3.2.1.52"/>
    </reaction>
</comment>
<comment type="caution">
    <text evidence="8">The sequence shown here is derived from an EMBL/GenBank/DDBJ whole genome shotgun (WGS) entry which is preliminary data.</text>
</comment>
<dbReference type="Gene3D" id="3.20.20.300">
    <property type="entry name" value="Glycoside hydrolase, family 3, N-terminal domain"/>
    <property type="match status" value="1"/>
</dbReference>
<sequence>MKYFLLMCSFGFITSCFAFGLNDFYKYNAKLAQKTDSVYQTLTKEERVAQMIVVAAGRLGQPASVIEQLITKNKIGGIILLNGTMQGFTEMKLAYQKLNKGLPMIFSADAEPSLIAYKIKGSSPVKKANAMLSREEVLTYTEIICKDLKKIGIQYNYAPVVDMSPNKVVSSRSFGNNADTAQAWAKVFIETSQKNGIVATAKHFPGHGYVVGDTHKQLVYINGEMKEVKNYIPLINSGVISIMVGHIAVKNNAKYETNDLPATCSKKMVTGLLKNELNFEGIVITDAMNMGGVVKVPQCELKAAQAGCDIILMPVNAAKAIQDIVNELSIDADFEQQIAASVKKIIRLKICLGLIH</sequence>
<evidence type="ECO:0000313" key="9">
    <source>
        <dbReference type="Proteomes" id="UP000249248"/>
    </source>
</evidence>
<organism evidence="8 9">
    <name type="scientific">Putridiphycobacter roseus</name>
    <dbReference type="NCBI Taxonomy" id="2219161"/>
    <lineage>
        <taxon>Bacteria</taxon>
        <taxon>Pseudomonadati</taxon>
        <taxon>Bacteroidota</taxon>
        <taxon>Flavobacteriia</taxon>
        <taxon>Flavobacteriales</taxon>
        <taxon>Crocinitomicaceae</taxon>
        <taxon>Putridiphycobacter</taxon>
    </lineage>
</organism>
<comment type="similarity">
    <text evidence="2">Belongs to the glycosyl hydrolase 3 family.</text>
</comment>
<dbReference type="InterPro" id="IPR050226">
    <property type="entry name" value="NagZ_Beta-hexosaminidase"/>
</dbReference>
<evidence type="ECO:0000256" key="4">
    <source>
        <dbReference type="ARBA" id="ARBA00022801"/>
    </source>
</evidence>